<dbReference type="RefSeq" id="WP_062697264.1">
    <property type="nucleotide sequence ID" value="NZ_LLZG01000001.1"/>
</dbReference>
<dbReference type="AlphaFoldDB" id="A0A0X3VQP3"/>
<dbReference type="EMBL" id="LLZG01000001">
    <property type="protein sequence ID" value="KUL46990.1"/>
    <property type="molecule type" value="Genomic_DNA"/>
</dbReference>
<sequence length="143" mass="14683">MGKSMKASEVTLRLVLLTLLLLGVGVLHTLGHAGAHGGITASDAVQHLDNAAPVAAGSPHATDETTCSLADTVEFLDPHQHVETTVHTDVSSCFAVVSPGPWLVPPHSHVVWDGDDDIGAGPSGSARSSAMAKAGSRLQVLRI</sequence>
<evidence type="ECO:0000313" key="2">
    <source>
        <dbReference type="Proteomes" id="UP000053923"/>
    </source>
</evidence>
<protein>
    <submittedName>
        <fullName evidence="1">Uncharacterized protein</fullName>
    </submittedName>
</protein>
<name>A0A0X3VQP3_9ACTN</name>
<comment type="caution">
    <text evidence="1">The sequence shown here is derived from an EMBL/GenBank/DDBJ whole genome shotgun (WGS) entry which is preliminary data.</text>
</comment>
<evidence type="ECO:0000313" key="1">
    <source>
        <dbReference type="EMBL" id="KUL46990.1"/>
    </source>
</evidence>
<accession>A0A0X3VQP3</accession>
<proteinExistence type="predicted"/>
<keyword evidence="2" id="KW-1185">Reference proteome</keyword>
<reference evidence="2" key="1">
    <citation type="submission" date="2015-10" db="EMBL/GenBank/DDBJ databases">
        <authorList>
            <person name="Ju K.-S."/>
            <person name="Doroghazi J.R."/>
            <person name="Metcalf W.W."/>
        </authorList>
    </citation>
    <scope>NUCLEOTIDE SEQUENCE [LARGE SCALE GENOMIC DNA]</scope>
    <source>
        <strain evidence="2">NRRL 3151</strain>
    </source>
</reference>
<gene>
    <name evidence="1" type="ORF">ADL12_00670</name>
</gene>
<dbReference type="Proteomes" id="UP000053923">
    <property type="component" value="Unassembled WGS sequence"/>
</dbReference>
<organism evidence="1 2">
    <name type="scientific">Streptomyces regalis</name>
    <dbReference type="NCBI Taxonomy" id="68262"/>
    <lineage>
        <taxon>Bacteria</taxon>
        <taxon>Bacillati</taxon>
        <taxon>Actinomycetota</taxon>
        <taxon>Actinomycetes</taxon>
        <taxon>Kitasatosporales</taxon>
        <taxon>Streptomycetaceae</taxon>
        <taxon>Streptomyces</taxon>
    </lineage>
</organism>